<dbReference type="FunCoup" id="A0A2K2CW14">
    <property type="interactions" value="10"/>
</dbReference>
<dbReference type="InterPro" id="IPR001810">
    <property type="entry name" value="F-box_dom"/>
</dbReference>
<proteinExistence type="predicted"/>
<evidence type="ECO:0000313" key="2">
    <source>
        <dbReference type="EMBL" id="PNT66216.1"/>
    </source>
</evidence>
<dbReference type="InterPro" id="IPR036047">
    <property type="entry name" value="F-box-like_dom_sf"/>
</dbReference>
<dbReference type="Proteomes" id="UP000008810">
    <property type="component" value="Chromosome 3"/>
</dbReference>
<dbReference type="InParanoid" id="A0A2K2CW14"/>
<accession>A0A2K2CW14</accession>
<organism evidence="2">
    <name type="scientific">Brachypodium distachyon</name>
    <name type="common">Purple false brome</name>
    <name type="synonym">Trachynia distachya</name>
    <dbReference type="NCBI Taxonomy" id="15368"/>
    <lineage>
        <taxon>Eukaryota</taxon>
        <taxon>Viridiplantae</taxon>
        <taxon>Streptophyta</taxon>
        <taxon>Embryophyta</taxon>
        <taxon>Tracheophyta</taxon>
        <taxon>Spermatophyta</taxon>
        <taxon>Magnoliopsida</taxon>
        <taxon>Liliopsida</taxon>
        <taxon>Poales</taxon>
        <taxon>Poaceae</taxon>
        <taxon>BOP clade</taxon>
        <taxon>Pooideae</taxon>
        <taxon>Stipodae</taxon>
        <taxon>Brachypodieae</taxon>
        <taxon>Brachypodium</taxon>
    </lineage>
</organism>
<name>A0A2K2CW14_BRADI</name>
<dbReference type="SUPFAM" id="SSF81383">
    <property type="entry name" value="F-box domain"/>
    <property type="match status" value="1"/>
</dbReference>
<sequence>MKRMRLDSNGDKEEIPAESSSRKLCDDLLEEIFSRLPARSAALCAALSKRWRDIAYVHEYAAERDGGHKSLQHALHHVDGPCSSSSSSSSSALAQGFLSSARHGLQQRYVGTCNGLVALEVQGLYNPRFFTCAVLNPATAEEASLVYLGLAAEQRYQYWLRGFGYGPASRTYKLLVVRRACPFSGGPLQVVSLQQAARGEEARTVFPELDGGDHAFSLCIGGQVCLLDGRKRRVLIFDVDSETVRPVRLPAAAAGAGTVLCSELMEVSGNLCVAVQDEQSPHEVTLWLLTPSLDWQKRCVMGQVAPRNNVSHCWLVGAWDCGGNRLLV</sequence>
<dbReference type="Pfam" id="PF08268">
    <property type="entry name" value="FBA_3"/>
    <property type="match status" value="1"/>
</dbReference>
<dbReference type="Pfam" id="PF00646">
    <property type="entry name" value="F-box"/>
    <property type="match status" value="1"/>
</dbReference>
<dbReference type="AlphaFoldDB" id="A0A2K2CW14"/>
<feature type="non-terminal residue" evidence="2">
    <location>
        <position position="328"/>
    </location>
</feature>
<evidence type="ECO:0000313" key="4">
    <source>
        <dbReference type="Proteomes" id="UP000008810"/>
    </source>
</evidence>
<dbReference type="InterPro" id="IPR013187">
    <property type="entry name" value="F-box-assoc_dom_typ3"/>
</dbReference>
<dbReference type="PANTHER" id="PTHR31111">
    <property type="entry name" value="BNAA05G37150D PROTEIN-RELATED"/>
    <property type="match status" value="1"/>
</dbReference>
<protein>
    <recommendedName>
        <fullName evidence="1">F-box domain-containing protein</fullName>
    </recommendedName>
</protein>
<reference evidence="2 3" key="1">
    <citation type="journal article" date="2010" name="Nature">
        <title>Genome sequencing and analysis of the model grass Brachypodium distachyon.</title>
        <authorList>
            <consortium name="International Brachypodium Initiative"/>
        </authorList>
    </citation>
    <scope>NUCLEOTIDE SEQUENCE [LARGE SCALE GENOMIC DNA]</scope>
    <source>
        <strain evidence="2 3">Bd21</strain>
    </source>
</reference>
<feature type="domain" description="F-box" evidence="1">
    <location>
        <begin position="24"/>
        <end position="64"/>
    </location>
</feature>
<dbReference type="PANTHER" id="PTHR31111:SF133">
    <property type="entry name" value="OS07G0196600 PROTEIN"/>
    <property type="match status" value="1"/>
</dbReference>
<dbReference type="EnsemblPlants" id="PNT66216">
    <property type="protein sequence ID" value="PNT66216"/>
    <property type="gene ID" value="BRADI_3g08721v3"/>
</dbReference>
<reference evidence="3" key="3">
    <citation type="submission" date="2018-08" db="UniProtKB">
        <authorList>
            <consortium name="EnsemblPlants"/>
        </authorList>
    </citation>
    <scope>IDENTIFICATION</scope>
    <source>
        <strain evidence="3">cv. Bd21</strain>
    </source>
</reference>
<keyword evidence="4" id="KW-1185">Reference proteome</keyword>
<dbReference type="Gramene" id="PNT66216">
    <property type="protein sequence ID" value="PNT66216"/>
    <property type="gene ID" value="BRADI_3g08721v3"/>
</dbReference>
<dbReference type="OrthoDB" id="695030at2759"/>
<gene>
    <name evidence="2" type="ORF">BRADI_3g08721v3</name>
</gene>
<evidence type="ECO:0000259" key="1">
    <source>
        <dbReference type="SMART" id="SM00256"/>
    </source>
</evidence>
<dbReference type="EMBL" id="CM000882">
    <property type="protein sequence ID" value="PNT66216.1"/>
    <property type="molecule type" value="Genomic_DNA"/>
</dbReference>
<evidence type="ECO:0000313" key="3">
    <source>
        <dbReference type="EnsemblPlants" id="PNT66216"/>
    </source>
</evidence>
<reference evidence="2" key="2">
    <citation type="submission" date="2017-06" db="EMBL/GenBank/DDBJ databases">
        <title>WGS assembly of Brachypodium distachyon.</title>
        <authorList>
            <consortium name="The International Brachypodium Initiative"/>
            <person name="Lucas S."/>
            <person name="Harmon-Smith M."/>
            <person name="Lail K."/>
            <person name="Tice H."/>
            <person name="Grimwood J."/>
            <person name="Bruce D."/>
            <person name="Barry K."/>
            <person name="Shu S."/>
            <person name="Lindquist E."/>
            <person name="Wang M."/>
            <person name="Pitluck S."/>
            <person name="Vogel J.P."/>
            <person name="Garvin D.F."/>
            <person name="Mockler T.C."/>
            <person name="Schmutz J."/>
            <person name="Rokhsar D."/>
            <person name="Bevan M.W."/>
        </authorList>
    </citation>
    <scope>NUCLEOTIDE SEQUENCE</scope>
    <source>
        <strain evidence="2">Bd21</strain>
    </source>
</reference>
<dbReference type="Gene3D" id="1.20.1280.50">
    <property type="match status" value="1"/>
</dbReference>
<dbReference type="SMART" id="SM00256">
    <property type="entry name" value="FBOX"/>
    <property type="match status" value="1"/>
</dbReference>